<organism evidence="7 8">
    <name type="scientific">Mycobacterium angelicum</name>
    <dbReference type="NCBI Taxonomy" id="470074"/>
    <lineage>
        <taxon>Bacteria</taxon>
        <taxon>Bacillati</taxon>
        <taxon>Actinomycetota</taxon>
        <taxon>Actinomycetes</taxon>
        <taxon>Mycobacteriales</taxon>
        <taxon>Mycobacteriaceae</taxon>
        <taxon>Mycobacterium</taxon>
    </lineage>
</organism>
<dbReference type="EMBL" id="MVHE01000007">
    <property type="protein sequence ID" value="ORA23317.1"/>
    <property type="molecule type" value="Genomic_DNA"/>
</dbReference>
<dbReference type="PANTHER" id="PTHR43197">
    <property type="entry name" value="UTP--GLUCOSE-1-PHOSPHATE URIDYLYLTRANSFERASE"/>
    <property type="match status" value="1"/>
</dbReference>
<dbReference type="PANTHER" id="PTHR43197:SF1">
    <property type="entry name" value="UTP--GLUCOSE-1-PHOSPHATE URIDYLYLTRANSFERASE"/>
    <property type="match status" value="1"/>
</dbReference>
<reference evidence="7 8" key="1">
    <citation type="submission" date="2017-02" db="EMBL/GenBank/DDBJ databases">
        <title>The new phylogeny of genus Mycobacterium.</title>
        <authorList>
            <person name="Tortoli E."/>
            <person name="Trovato A."/>
            <person name="Cirillo D.M."/>
        </authorList>
    </citation>
    <scope>NUCLEOTIDE SEQUENCE [LARGE SCALE GENOMIC DNA]</scope>
    <source>
        <strain evidence="7 8">DSM 45057</strain>
    </source>
</reference>
<evidence type="ECO:0000256" key="5">
    <source>
        <dbReference type="ARBA" id="ARBA00048128"/>
    </source>
</evidence>
<keyword evidence="8" id="KW-1185">Reference proteome</keyword>
<evidence type="ECO:0000256" key="3">
    <source>
        <dbReference type="ARBA" id="ARBA00022679"/>
    </source>
</evidence>
<accession>A0A1W9ZZQ4</accession>
<gene>
    <name evidence="7" type="ORF">BST12_07590</name>
</gene>
<dbReference type="InterPro" id="IPR005835">
    <property type="entry name" value="NTP_transferase_dom"/>
</dbReference>
<dbReference type="AlphaFoldDB" id="A0A1W9ZZQ4"/>
<evidence type="ECO:0000259" key="6">
    <source>
        <dbReference type="Pfam" id="PF00483"/>
    </source>
</evidence>
<dbReference type="Proteomes" id="UP000192284">
    <property type="component" value="Unassembled WGS sequence"/>
</dbReference>
<dbReference type="SUPFAM" id="SSF53448">
    <property type="entry name" value="Nucleotide-diphospho-sugar transferases"/>
    <property type="match status" value="1"/>
</dbReference>
<dbReference type="FunFam" id="3.90.550.10:FF:000113">
    <property type="entry name" value="UDP-glucose pyrophosphorylase"/>
    <property type="match status" value="1"/>
</dbReference>
<dbReference type="InterPro" id="IPR005771">
    <property type="entry name" value="GalU_uridylyltTrfase_bac/arc"/>
</dbReference>
<evidence type="ECO:0000256" key="1">
    <source>
        <dbReference type="ARBA" id="ARBA00006890"/>
    </source>
</evidence>
<dbReference type="EC" id="2.7.7.9" evidence="2"/>
<dbReference type="GO" id="GO:0003983">
    <property type="term" value="F:UTP:glucose-1-phosphate uridylyltransferase activity"/>
    <property type="evidence" value="ECO:0007669"/>
    <property type="project" value="UniProtKB-EC"/>
</dbReference>
<keyword evidence="3" id="KW-0808">Transferase</keyword>
<evidence type="ECO:0000313" key="8">
    <source>
        <dbReference type="Proteomes" id="UP000192284"/>
    </source>
</evidence>
<evidence type="ECO:0000256" key="4">
    <source>
        <dbReference type="ARBA" id="ARBA00022695"/>
    </source>
</evidence>
<dbReference type="Gene3D" id="3.90.550.10">
    <property type="entry name" value="Spore Coat Polysaccharide Biosynthesis Protein SpsA, Chain A"/>
    <property type="match status" value="1"/>
</dbReference>
<comment type="catalytic activity">
    <reaction evidence="5">
        <text>alpha-D-glucose 1-phosphate + UTP + H(+) = UDP-alpha-D-glucose + diphosphate</text>
        <dbReference type="Rhea" id="RHEA:19889"/>
        <dbReference type="ChEBI" id="CHEBI:15378"/>
        <dbReference type="ChEBI" id="CHEBI:33019"/>
        <dbReference type="ChEBI" id="CHEBI:46398"/>
        <dbReference type="ChEBI" id="CHEBI:58601"/>
        <dbReference type="ChEBI" id="CHEBI:58885"/>
        <dbReference type="EC" id="2.7.7.9"/>
    </reaction>
</comment>
<dbReference type="OrthoDB" id="9803306at2"/>
<keyword evidence="4" id="KW-0548">Nucleotidyltransferase</keyword>
<dbReference type="RefSeq" id="WP_083112484.1">
    <property type="nucleotide sequence ID" value="NZ_JACKTS010000023.1"/>
</dbReference>
<evidence type="ECO:0000313" key="7">
    <source>
        <dbReference type="EMBL" id="ORA23317.1"/>
    </source>
</evidence>
<dbReference type="Pfam" id="PF00483">
    <property type="entry name" value="NTP_transferase"/>
    <property type="match status" value="1"/>
</dbReference>
<protein>
    <recommendedName>
        <fullName evidence="2">UTP--glucose-1-phosphate uridylyltransferase</fullName>
        <ecNumber evidence="2">2.7.7.9</ecNumber>
    </recommendedName>
</protein>
<dbReference type="GO" id="GO:0006011">
    <property type="term" value="P:UDP-alpha-D-glucose metabolic process"/>
    <property type="evidence" value="ECO:0007669"/>
    <property type="project" value="InterPro"/>
</dbReference>
<comment type="caution">
    <text evidence="7">The sequence shown here is derived from an EMBL/GenBank/DDBJ whole genome shotgun (WGS) entry which is preliminary data.</text>
</comment>
<sequence length="303" mass="32092">MSRPEAPVPFTAIVPAAGLGTRFLPATKTVPKELLPVVDTPGIELVAAEAAGAGAERLLIVTSEGKDGVVAHFVEDLVLEGTLEARGKKAMLAKVRRAPALIKVESVVQAEPLGLGHAIGCVEPSLSDDEDAVMVLLPDDLVLPTGVLETMSQVRAELGGTVLCAIEVSPEEISAYGVFDVEQVPDTDIPDVLKVKGMVEKPKAAEAPSMYAAAGRYVLDRAIFDALRRIDRGAGGEVQLTDAIALLIKEGHPVHVVVHRGSRHDLGNPGGYLKAAVDFALDRDDYGPDLRRWLVARLGLTEQ</sequence>
<evidence type="ECO:0000256" key="2">
    <source>
        <dbReference type="ARBA" id="ARBA00012415"/>
    </source>
</evidence>
<proteinExistence type="inferred from homology"/>
<feature type="domain" description="Nucleotidyl transferase" evidence="6">
    <location>
        <begin position="12"/>
        <end position="278"/>
    </location>
</feature>
<dbReference type="InterPro" id="IPR029044">
    <property type="entry name" value="Nucleotide-diphossugar_trans"/>
</dbReference>
<comment type="similarity">
    <text evidence="1">Belongs to the UDPGP type 2 family.</text>
</comment>
<name>A0A1W9ZZQ4_MYCAN</name>